<comment type="subcellular location">
    <subcellularLocation>
        <location evidence="1">Cell membrane</location>
        <topology evidence="1">Multi-pass membrane protein</topology>
    </subcellularLocation>
</comment>
<keyword evidence="2" id="KW-1003">Cell membrane</keyword>
<accession>A0A1F4UQJ7</accession>
<evidence type="ECO:0000256" key="2">
    <source>
        <dbReference type="ARBA" id="ARBA00022475"/>
    </source>
</evidence>
<evidence type="ECO:0000256" key="4">
    <source>
        <dbReference type="ARBA" id="ARBA00022989"/>
    </source>
</evidence>
<organism evidence="7 8">
    <name type="scientific">candidate division WWE3 bacterium RIFCSPHIGHO2_01_FULL_35_17</name>
    <dbReference type="NCBI Taxonomy" id="1802614"/>
    <lineage>
        <taxon>Bacteria</taxon>
        <taxon>Katanobacteria</taxon>
    </lineage>
</organism>
<evidence type="ECO:0000256" key="6">
    <source>
        <dbReference type="SAM" id="Phobius"/>
    </source>
</evidence>
<feature type="transmembrane region" description="Helical" evidence="6">
    <location>
        <begin position="7"/>
        <end position="28"/>
    </location>
</feature>
<sequence>MKFLGKIFSRWYIIIGFLIFFYIVFYKIDVSKVLETLSKTNLYLVGLVILLVFSMSLVQPARWNYLKKVQNINYRLKDSFLIYNAGFFFSAITPGHLGDLIKIFYLKKDGHSVGKSLVSVLLDRASDILFLLLVGYVSMYFFAQFFLKYIITITIVGLSVLLFIFIFQRKKFLKIAFQKIILSIIPVKYQKSWHLNYHDFVISIAIYKFKNYFILSLVTIFNWFIYYLSVFLLAKSIGLDNIPFIFLAMSITLATLATLIPISIFGLGTRDASLLFFFSFFGVSPEQTISFSTLYLLMLLITASIGFICWLKKPLRFRS</sequence>
<feature type="transmembrane region" description="Helical" evidence="6">
    <location>
        <begin position="40"/>
        <end position="59"/>
    </location>
</feature>
<dbReference type="PANTHER" id="PTHR40277:SF1">
    <property type="entry name" value="BLL5419 PROTEIN"/>
    <property type="match status" value="1"/>
</dbReference>
<feature type="transmembrane region" description="Helical" evidence="6">
    <location>
        <begin position="288"/>
        <end position="311"/>
    </location>
</feature>
<evidence type="ECO:0000256" key="3">
    <source>
        <dbReference type="ARBA" id="ARBA00022692"/>
    </source>
</evidence>
<protein>
    <recommendedName>
        <fullName evidence="9">Flippase-like domain-containing protein</fullName>
    </recommendedName>
</protein>
<keyword evidence="5 6" id="KW-0472">Membrane</keyword>
<evidence type="ECO:0000313" key="7">
    <source>
        <dbReference type="EMBL" id="OGC47070.1"/>
    </source>
</evidence>
<dbReference type="NCBIfam" id="TIGR00374">
    <property type="entry name" value="flippase-like domain"/>
    <property type="match status" value="1"/>
</dbReference>
<dbReference type="InterPro" id="IPR022791">
    <property type="entry name" value="L-PG_synthase/AglD"/>
</dbReference>
<dbReference type="PANTHER" id="PTHR40277">
    <property type="entry name" value="BLL5419 PROTEIN"/>
    <property type="match status" value="1"/>
</dbReference>
<comment type="caution">
    <text evidence="7">The sequence shown here is derived from an EMBL/GenBank/DDBJ whole genome shotgun (WGS) entry which is preliminary data.</text>
</comment>
<gene>
    <name evidence="7" type="ORF">A2713_01770</name>
</gene>
<keyword evidence="4 6" id="KW-1133">Transmembrane helix</keyword>
<keyword evidence="3 6" id="KW-0812">Transmembrane</keyword>
<evidence type="ECO:0000313" key="8">
    <source>
        <dbReference type="Proteomes" id="UP000176444"/>
    </source>
</evidence>
<dbReference type="Proteomes" id="UP000176444">
    <property type="component" value="Unassembled WGS sequence"/>
</dbReference>
<feature type="transmembrane region" description="Helical" evidence="6">
    <location>
        <begin position="125"/>
        <end position="142"/>
    </location>
</feature>
<reference evidence="7 8" key="1">
    <citation type="journal article" date="2016" name="Nat. Commun.">
        <title>Thousands of microbial genomes shed light on interconnected biogeochemical processes in an aquifer system.</title>
        <authorList>
            <person name="Anantharaman K."/>
            <person name="Brown C.T."/>
            <person name="Hug L.A."/>
            <person name="Sharon I."/>
            <person name="Castelle C.J."/>
            <person name="Probst A.J."/>
            <person name="Thomas B.C."/>
            <person name="Singh A."/>
            <person name="Wilkins M.J."/>
            <person name="Karaoz U."/>
            <person name="Brodie E.L."/>
            <person name="Williams K.H."/>
            <person name="Hubbard S.S."/>
            <person name="Banfield J.F."/>
        </authorList>
    </citation>
    <scope>NUCLEOTIDE SEQUENCE [LARGE SCALE GENOMIC DNA]</scope>
</reference>
<feature type="transmembrane region" description="Helical" evidence="6">
    <location>
        <begin position="245"/>
        <end position="268"/>
    </location>
</feature>
<dbReference type="AlphaFoldDB" id="A0A1F4UQJ7"/>
<name>A0A1F4UQJ7_UNCKA</name>
<proteinExistence type="predicted"/>
<feature type="transmembrane region" description="Helical" evidence="6">
    <location>
        <begin position="212"/>
        <end position="233"/>
    </location>
</feature>
<dbReference type="EMBL" id="MEUX01000022">
    <property type="protein sequence ID" value="OGC47070.1"/>
    <property type="molecule type" value="Genomic_DNA"/>
</dbReference>
<evidence type="ECO:0000256" key="5">
    <source>
        <dbReference type="ARBA" id="ARBA00023136"/>
    </source>
</evidence>
<dbReference type="GO" id="GO:0005886">
    <property type="term" value="C:plasma membrane"/>
    <property type="evidence" value="ECO:0007669"/>
    <property type="project" value="UniProtKB-SubCell"/>
</dbReference>
<feature type="transmembrane region" description="Helical" evidence="6">
    <location>
        <begin position="80"/>
        <end position="105"/>
    </location>
</feature>
<dbReference type="Pfam" id="PF03706">
    <property type="entry name" value="LPG_synthase_TM"/>
    <property type="match status" value="1"/>
</dbReference>
<evidence type="ECO:0008006" key="9">
    <source>
        <dbReference type="Google" id="ProtNLM"/>
    </source>
</evidence>
<evidence type="ECO:0000256" key="1">
    <source>
        <dbReference type="ARBA" id="ARBA00004651"/>
    </source>
</evidence>
<feature type="transmembrane region" description="Helical" evidence="6">
    <location>
        <begin position="149"/>
        <end position="167"/>
    </location>
</feature>